<dbReference type="SUPFAM" id="SSF50129">
    <property type="entry name" value="GroES-like"/>
    <property type="match status" value="1"/>
</dbReference>
<dbReference type="InterPro" id="IPR013968">
    <property type="entry name" value="PKS_KR"/>
</dbReference>
<dbReference type="RefSeq" id="WP_120021335.1">
    <property type="nucleotide sequence ID" value="NZ_QZFV01000008.1"/>
</dbReference>
<evidence type="ECO:0000259" key="8">
    <source>
        <dbReference type="PROSITE" id="PS52019"/>
    </source>
</evidence>
<dbReference type="Gene3D" id="1.10.1200.10">
    <property type="entry name" value="ACP-like"/>
    <property type="match status" value="1"/>
</dbReference>
<name>A0A419IBP0_9PSEU</name>
<dbReference type="Gene3D" id="3.40.47.10">
    <property type="match status" value="1"/>
</dbReference>
<keyword evidence="10" id="KW-1185">Reference proteome</keyword>
<feature type="active site" description="Proton acceptor; for dehydratase activity" evidence="6">
    <location>
        <position position="538"/>
    </location>
</feature>
<proteinExistence type="predicted"/>
<feature type="domain" description="PKS/mFAS DH" evidence="8">
    <location>
        <begin position="506"/>
        <end position="781"/>
    </location>
</feature>
<dbReference type="InterPro" id="IPR020843">
    <property type="entry name" value="ER"/>
</dbReference>
<dbReference type="Gene3D" id="3.90.180.10">
    <property type="entry name" value="Medium-chain alcohol dehydrogenases, catalytic domain"/>
    <property type="match status" value="1"/>
</dbReference>
<dbReference type="CDD" id="cd08956">
    <property type="entry name" value="KR_3_FAS_SDR_x"/>
    <property type="match status" value="1"/>
</dbReference>
<dbReference type="InterPro" id="IPR055123">
    <property type="entry name" value="SpnB-like_Rossmann"/>
</dbReference>
<dbReference type="Pfam" id="PF22953">
    <property type="entry name" value="SpnB_Rossmann"/>
    <property type="match status" value="1"/>
</dbReference>
<dbReference type="Pfam" id="PF14765">
    <property type="entry name" value="PS-DH"/>
    <property type="match status" value="1"/>
</dbReference>
<dbReference type="InterPro" id="IPR049900">
    <property type="entry name" value="PKS_mFAS_DH"/>
</dbReference>
<dbReference type="Gene3D" id="3.30.70.3290">
    <property type="match status" value="1"/>
</dbReference>
<dbReference type="InterPro" id="IPR016039">
    <property type="entry name" value="Thiolase-like"/>
</dbReference>
<dbReference type="InterPro" id="IPR050091">
    <property type="entry name" value="PKS_NRPS_Biosynth_Enz"/>
</dbReference>
<dbReference type="InterPro" id="IPR036736">
    <property type="entry name" value="ACP-like_sf"/>
</dbReference>
<dbReference type="InterPro" id="IPR001227">
    <property type="entry name" value="Ac_transferase_dom_sf"/>
</dbReference>
<dbReference type="GO" id="GO:0031177">
    <property type="term" value="F:phosphopantetheine binding"/>
    <property type="evidence" value="ECO:0007669"/>
    <property type="project" value="InterPro"/>
</dbReference>
<dbReference type="OrthoDB" id="9778690at2"/>
<reference evidence="9 10" key="1">
    <citation type="submission" date="2018-09" db="EMBL/GenBank/DDBJ databases">
        <title>YIM PH 21725 draft genome.</title>
        <authorList>
            <person name="Miao C."/>
        </authorList>
    </citation>
    <scope>NUCLEOTIDE SEQUENCE [LARGE SCALE GENOMIC DNA]</scope>
    <source>
        <strain evidence="10">YIM PH21725</strain>
    </source>
</reference>
<dbReference type="SUPFAM" id="SSF55048">
    <property type="entry name" value="Probable ACP-binding domain of malonyl-CoA ACP transacylase"/>
    <property type="match status" value="1"/>
</dbReference>
<evidence type="ECO:0000256" key="3">
    <source>
        <dbReference type="ARBA" id="ARBA00022679"/>
    </source>
</evidence>
<feature type="region of interest" description="C-terminal hotdog fold" evidence="6">
    <location>
        <begin position="643"/>
        <end position="781"/>
    </location>
</feature>
<dbReference type="PROSITE" id="PS52019">
    <property type="entry name" value="PKS_MFAS_DH"/>
    <property type="match status" value="1"/>
</dbReference>
<dbReference type="InterPro" id="IPR009081">
    <property type="entry name" value="PP-bd_ACP"/>
</dbReference>
<dbReference type="Pfam" id="PF00550">
    <property type="entry name" value="PP-binding"/>
    <property type="match status" value="1"/>
</dbReference>
<dbReference type="SMART" id="SM00826">
    <property type="entry name" value="PKS_DH"/>
    <property type="match status" value="1"/>
</dbReference>
<feature type="active site" description="Proton donor; for dehydratase activity" evidence="6">
    <location>
        <position position="704"/>
    </location>
</feature>
<dbReference type="InterPro" id="IPR014043">
    <property type="entry name" value="Acyl_transferase_dom"/>
</dbReference>
<keyword evidence="1" id="KW-0596">Phosphopantetheine</keyword>
<dbReference type="Pfam" id="PF08659">
    <property type="entry name" value="KR"/>
    <property type="match status" value="1"/>
</dbReference>
<dbReference type="SUPFAM" id="SSF53901">
    <property type="entry name" value="Thiolase-like"/>
    <property type="match status" value="1"/>
</dbReference>
<dbReference type="InterPro" id="IPR057326">
    <property type="entry name" value="KR_dom"/>
</dbReference>
<dbReference type="FunFam" id="1.10.1200.10:FF:000007">
    <property type="entry name" value="Probable polyketide synthase pks17"/>
    <property type="match status" value="1"/>
</dbReference>
<dbReference type="Gene3D" id="3.40.50.720">
    <property type="entry name" value="NAD(P)-binding Rossmann-like Domain"/>
    <property type="match status" value="1"/>
</dbReference>
<gene>
    <name evidence="9" type="ORF">D5S19_00410</name>
</gene>
<evidence type="ECO:0000256" key="4">
    <source>
        <dbReference type="ARBA" id="ARBA00022737"/>
    </source>
</evidence>
<dbReference type="Pfam" id="PF21089">
    <property type="entry name" value="PKS_DH_N"/>
    <property type="match status" value="1"/>
</dbReference>
<dbReference type="SMART" id="SM00829">
    <property type="entry name" value="PKS_ER"/>
    <property type="match status" value="1"/>
</dbReference>
<dbReference type="InterPro" id="IPR049552">
    <property type="entry name" value="PKS_DH_N"/>
</dbReference>
<accession>A0A419IBP0</accession>
<dbReference type="SMART" id="SM01294">
    <property type="entry name" value="PKS_PP_betabranch"/>
    <property type="match status" value="1"/>
</dbReference>
<dbReference type="Proteomes" id="UP000285112">
    <property type="component" value="Unassembled WGS sequence"/>
</dbReference>
<dbReference type="SMART" id="SM00823">
    <property type="entry name" value="PKS_PP"/>
    <property type="match status" value="1"/>
</dbReference>
<dbReference type="InterPro" id="IPR020807">
    <property type="entry name" value="PKS_DH"/>
</dbReference>
<evidence type="ECO:0000256" key="6">
    <source>
        <dbReference type="PROSITE-ProRule" id="PRU01363"/>
    </source>
</evidence>
<dbReference type="GO" id="GO:0004312">
    <property type="term" value="F:fatty acid synthase activity"/>
    <property type="evidence" value="ECO:0007669"/>
    <property type="project" value="TreeGrafter"/>
</dbReference>
<dbReference type="InterPro" id="IPR002364">
    <property type="entry name" value="Quin_OxRdtase/zeta-crystal_CS"/>
</dbReference>
<dbReference type="CDD" id="cd05195">
    <property type="entry name" value="enoyl_red"/>
    <property type="match status" value="1"/>
</dbReference>
<evidence type="ECO:0000313" key="9">
    <source>
        <dbReference type="EMBL" id="RJQ92483.1"/>
    </source>
</evidence>
<dbReference type="Gene3D" id="3.40.50.11460">
    <property type="match status" value="1"/>
</dbReference>
<evidence type="ECO:0000313" key="10">
    <source>
        <dbReference type="Proteomes" id="UP000285112"/>
    </source>
</evidence>
<dbReference type="Pfam" id="PF08240">
    <property type="entry name" value="ADH_N"/>
    <property type="match status" value="1"/>
</dbReference>
<keyword evidence="2" id="KW-0597">Phosphoprotein</keyword>
<dbReference type="FunFam" id="3.40.50.720:FF:000209">
    <property type="entry name" value="Polyketide synthase Pks12"/>
    <property type="match status" value="1"/>
</dbReference>
<dbReference type="SMART" id="SM00822">
    <property type="entry name" value="PKS_KR"/>
    <property type="match status" value="1"/>
</dbReference>
<dbReference type="PROSITE" id="PS00012">
    <property type="entry name" value="PHOSPHOPANTETHEINE"/>
    <property type="match status" value="1"/>
</dbReference>
<protein>
    <submittedName>
        <fullName evidence="9">SDR family NAD(P)-dependent oxidoreductase</fullName>
    </submittedName>
</protein>
<dbReference type="InterPro" id="IPR036291">
    <property type="entry name" value="NAD(P)-bd_dom_sf"/>
</dbReference>
<dbReference type="PROSITE" id="PS01162">
    <property type="entry name" value="QOR_ZETA_CRYSTAL"/>
    <property type="match status" value="1"/>
</dbReference>
<dbReference type="Pfam" id="PF13602">
    <property type="entry name" value="ADH_zinc_N_2"/>
    <property type="match status" value="1"/>
</dbReference>
<evidence type="ECO:0000256" key="5">
    <source>
        <dbReference type="ARBA" id="ARBA00023315"/>
    </source>
</evidence>
<dbReference type="InterPro" id="IPR020806">
    <property type="entry name" value="PKS_PP-bd"/>
</dbReference>
<dbReference type="InterPro" id="IPR011032">
    <property type="entry name" value="GroES-like_sf"/>
</dbReference>
<dbReference type="PROSITE" id="PS50075">
    <property type="entry name" value="CARRIER"/>
    <property type="match status" value="1"/>
</dbReference>
<evidence type="ECO:0000256" key="1">
    <source>
        <dbReference type="ARBA" id="ARBA00022450"/>
    </source>
</evidence>
<evidence type="ECO:0000256" key="2">
    <source>
        <dbReference type="ARBA" id="ARBA00022553"/>
    </source>
</evidence>
<dbReference type="InterPro" id="IPR006162">
    <property type="entry name" value="Ppantetheine_attach_site"/>
</dbReference>
<dbReference type="SUPFAM" id="SSF52151">
    <property type="entry name" value="FabD/lysophospholipase-like"/>
    <property type="match status" value="1"/>
</dbReference>
<keyword evidence="5" id="KW-0012">Acyltransferase</keyword>
<dbReference type="SUPFAM" id="SSF47336">
    <property type="entry name" value="ACP-like"/>
    <property type="match status" value="1"/>
</dbReference>
<dbReference type="FunFam" id="3.90.180.10:FF:000032">
    <property type="entry name" value="Probable polyketide synthase pks1"/>
    <property type="match status" value="1"/>
</dbReference>
<feature type="region of interest" description="N-terminal hotdog fold" evidence="6">
    <location>
        <begin position="506"/>
        <end position="631"/>
    </location>
</feature>
<dbReference type="InterPro" id="IPR049551">
    <property type="entry name" value="PKS_DH_C"/>
</dbReference>
<dbReference type="GO" id="GO:0006633">
    <property type="term" value="P:fatty acid biosynthetic process"/>
    <property type="evidence" value="ECO:0007669"/>
    <property type="project" value="TreeGrafter"/>
</dbReference>
<dbReference type="InterPro" id="IPR013154">
    <property type="entry name" value="ADH-like_N"/>
</dbReference>
<feature type="non-terminal residue" evidence="9">
    <location>
        <position position="1"/>
    </location>
</feature>
<keyword evidence="3" id="KW-0808">Transferase</keyword>
<dbReference type="InterPro" id="IPR032821">
    <property type="entry name" value="PKS_assoc"/>
</dbReference>
<dbReference type="GO" id="GO:0016491">
    <property type="term" value="F:oxidoreductase activity"/>
    <property type="evidence" value="ECO:0007669"/>
    <property type="project" value="InterPro"/>
</dbReference>
<organism evidence="9 10">
    <name type="scientific">Amycolatopsis panacis</name>
    <dbReference type="NCBI Taxonomy" id="2340917"/>
    <lineage>
        <taxon>Bacteria</taxon>
        <taxon>Bacillati</taxon>
        <taxon>Actinomycetota</taxon>
        <taxon>Actinomycetes</taxon>
        <taxon>Pseudonocardiales</taxon>
        <taxon>Pseudonocardiaceae</taxon>
        <taxon>Amycolatopsis</taxon>
    </lineage>
</organism>
<dbReference type="PANTHER" id="PTHR43775">
    <property type="entry name" value="FATTY ACID SYNTHASE"/>
    <property type="match status" value="1"/>
</dbReference>
<dbReference type="PANTHER" id="PTHR43775:SF51">
    <property type="entry name" value="INACTIVE PHENOLPHTHIOCEROL SYNTHESIS POLYKETIDE SYNTHASE TYPE I PKS1-RELATED"/>
    <property type="match status" value="1"/>
</dbReference>
<dbReference type="Pfam" id="PF00698">
    <property type="entry name" value="Acyl_transf_1"/>
    <property type="match status" value="2"/>
</dbReference>
<dbReference type="SUPFAM" id="SSF51735">
    <property type="entry name" value="NAD(P)-binding Rossmann-fold domains"/>
    <property type="match status" value="3"/>
</dbReference>
<comment type="caution">
    <text evidence="9">The sequence shown here is derived from an EMBL/GenBank/DDBJ whole genome shotgun (WGS) entry which is preliminary data.</text>
</comment>
<dbReference type="Pfam" id="PF16197">
    <property type="entry name" value="KAsynt_C_assoc"/>
    <property type="match status" value="1"/>
</dbReference>
<evidence type="ECO:0000259" key="7">
    <source>
        <dbReference type="PROSITE" id="PS50075"/>
    </source>
</evidence>
<dbReference type="InterPro" id="IPR016035">
    <property type="entry name" value="Acyl_Trfase/lysoPLipase"/>
</dbReference>
<dbReference type="SMART" id="SM00827">
    <property type="entry name" value="PKS_AT"/>
    <property type="match status" value="1"/>
</dbReference>
<dbReference type="EMBL" id="QZFV01000008">
    <property type="protein sequence ID" value="RJQ92483.1"/>
    <property type="molecule type" value="Genomic_DNA"/>
</dbReference>
<dbReference type="InterPro" id="IPR016036">
    <property type="entry name" value="Malonyl_transacylase_ACP-bd"/>
</dbReference>
<dbReference type="Gene3D" id="3.40.366.10">
    <property type="entry name" value="Malonyl-Coenzyme A Acyl Carrier Protein, domain 2"/>
    <property type="match status" value="1"/>
</dbReference>
<dbReference type="InterPro" id="IPR042104">
    <property type="entry name" value="PKS_dehydratase_sf"/>
</dbReference>
<dbReference type="Gene3D" id="3.10.129.110">
    <property type="entry name" value="Polyketide synthase dehydratase"/>
    <property type="match status" value="1"/>
</dbReference>
<keyword evidence="4" id="KW-0677">Repeat</keyword>
<feature type="domain" description="Carrier" evidence="7">
    <location>
        <begin position="1551"/>
        <end position="1626"/>
    </location>
</feature>
<dbReference type="GO" id="GO:0008270">
    <property type="term" value="F:zinc ion binding"/>
    <property type="evidence" value="ECO:0007669"/>
    <property type="project" value="InterPro"/>
</dbReference>
<sequence>IDEPSPHVDWSSGGVELVAEERVWPRVQRPRRSAVSSFGISGTNAHVILEQGPEVPMQPREGTVPALLPWVLSGRTEEAVRAQAERLLSLAGDPLDVAYSLATTRTAHEHRAVVLGDRTGLRALAEGAAAPDVVTGRATPGRLGFLFTGQGSQRPGMGRELYAAFPAFAAAYDEVCELLPVGGDLDETGNAQPALFALEVALFRLLESWGVRPDFLVGHSIGELAAAHVAGVLSLEDAARLVEARARLMQALPAGGVMVAVEASADEVAPFLSGLGSVKGPFTDCGAVKGPFTADGGVWLGAVNGPRSVVLSGTEGPTLDVARRLGDAGCRTRRLAVSHAFHSGLMDPMLGEFGEVAGGLTYHEPSIPIVSTVELGADLTDPEYWVRQVRETVRFADAASALSAEGVTTFLELGPDAVLSAMGQDSADGVFVPMLRKDRDEARSAGTAFGSLFANGSTVDWEVFFAGTGARRVDLPTYAFQRERYWLDVAPSSGDAAGLGLTAAEHPLLGATVATAGGDGLICFGRLARTAQPWLADHIVLGTTLVPGAALVELATRAGDELGCPRLAELSLQAPMVLPDTGGLAVQIVLGESTEEGQREVTVYSRQQDAPAEQPWTLHATGLLAAQERGPSATAGAWPPPGAEPIDVAALYEELGTAGLGYGPVFQGLKAAWQHGDDVLAEVALPAEAAGDAAKFGIHPALLDSALHAIGLLPADAEQVTRLPFLWQDVALHATGATALRVRVTSTGAESVRIELADPTGAPVLTVGSLMLREISAAQLNTEPSTADSLFRLGWVPVEPGEPVAWAYQRDVGETVPPVVVLPADRSTKDVPDAVQEVLSATLGTVQEWLADESTVDSRLVVLTGNAVAVTAADEIDPVAASVWGLLRSAQSENPDRLVLVDAPGEDAVELAVAGIGEETQLAVRDGVLHACRLQPSTAFADLVPPVGEPAWRLDSPVRGTLDQLAFQPYPEVLEPLRADEVRVEVRAAGANFRDVLNLLGMYPGDAGLPGYEAAGVVLAVGPEVTDLKPGDRVMGLVYGGFGPITFVERPLLAPIPEGWSFEEAASVPLVFLTAWYALTDLGRLSRGESVLIHAAAGGVGMAATQIARHLGAEVFGTAGVGKWDVLRAAGMDEEHLASSRTLEFEEKFLATTGGRGMDVVLNALAGEFVDASLRLLPRGGRFVEMGKTDVRPEGDAGGHHPGVTYRAFDVMEAGHPRIAAMWEELIALFDTGVLTPLPIRTWDLRQAPDALRYLSQARHVGKVVLKVPRGLDPAGAVLITGGTGGLGAALARHLVREHGVRELVLSSRRGAAAPGAAELVTELTALGANVRVEACDAADRDALAALLDGIPVLTGVVHAAGVLDDGLFASLTPERLAGVLRPKVDAAWHLHDLTRDRDLAMFVLFSSAAGVLGAPGQANYAAANAFLDGLAEHRRVHGLPATSLAYGLWADGMGGEADSGRMGRDGVGALSPAEGLALFDLATSMPAPVAVPVKLDVAGLRAHAKASPVPPLLRALARAGGRRSAAAGGAAQADELKRRLAGLSPADAETVLLSVVRGQAAVALGHSGAEAIEPSRAFTELGFDSLSAVELRNSLGAATGLRLPTTLIFDYPTPDALAKFLQSEVVPAAGDDQETGVDGEIAKLAASLAALDPAGEDGDRVGARLRQLVSLWQDKTAHSGEDANADLEEATMDDMFALLDKEL</sequence>